<reference evidence="3" key="1">
    <citation type="submission" date="2015-04" db="EMBL/GenBank/DDBJ databases">
        <authorList>
            <person name="Mushtaq Mamoona"/>
        </authorList>
    </citation>
    <scope>NUCLEOTIDE SEQUENCE [LARGE SCALE GENOMIC DNA]</scope>
    <source>
        <strain evidence="3">AN4859/03</strain>
    </source>
</reference>
<gene>
    <name evidence="2" type="ORF">BRSU_2222</name>
</gene>
<feature type="transmembrane region" description="Helical" evidence="1">
    <location>
        <begin position="73"/>
        <end position="94"/>
    </location>
</feature>
<sequence length="174" mass="19514">MKNNHEYYEMLISRHKDNDLDANEIFEMEKHLASCKSCQKFRDEINSMSSILLGMSNIKINKKPASIFNKKRVIASISSIAAALLIFGAVSTIYNNNNIPGNSNDAAKLMVADLNDSIIRTSIDDYNTEEDYAPLSSYFSYGDLDPEAAEASSDENYNNAEISIMSAYIYYMGK</sequence>
<dbReference type="Proteomes" id="UP000043763">
    <property type="component" value="Unassembled WGS sequence"/>
</dbReference>
<dbReference type="RefSeq" id="WP_048595391.1">
    <property type="nucleotide sequence ID" value="NZ_CVLB01000002.1"/>
</dbReference>
<dbReference type="AlphaFoldDB" id="A0A0G4K9C0"/>
<evidence type="ECO:0000313" key="2">
    <source>
        <dbReference type="EMBL" id="CRF34753.1"/>
    </source>
</evidence>
<proteinExistence type="predicted"/>
<protein>
    <submittedName>
        <fullName evidence="2">Uncharacterized protein</fullName>
    </submittedName>
</protein>
<keyword evidence="1" id="KW-1133">Transmembrane helix</keyword>
<accession>A0A0G4K9C0</accession>
<evidence type="ECO:0000256" key="1">
    <source>
        <dbReference type="SAM" id="Phobius"/>
    </source>
</evidence>
<keyword evidence="1" id="KW-0472">Membrane</keyword>
<keyword evidence="1" id="KW-0812">Transmembrane</keyword>
<dbReference type="OrthoDB" id="307587at2"/>
<evidence type="ECO:0000313" key="3">
    <source>
        <dbReference type="Proteomes" id="UP000043763"/>
    </source>
</evidence>
<dbReference type="EMBL" id="CVLB01000002">
    <property type="protein sequence ID" value="CRF34753.1"/>
    <property type="molecule type" value="Genomic_DNA"/>
</dbReference>
<keyword evidence="3" id="KW-1185">Reference proteome</keyword>
<organism evidence="2 3">
    <name type="scientific">Brachyspira suanatina</name>
    <dbReference type="NCBI Taxonomy" id="381802"/>
    <lineage>
        <taxon>Bacteria</taxon>
        <taxon>Pseudomonadati</taxon>
        <taxon>Spirochaetota</taxon>
        <taxon>Spirochaetia</taxon>
        <taxon>Brachyspirales</taxon>
        <taxon>Brachyspiraceae</taxon>
        <taxon>Brachyspira</taxon>
    </lineage>
</organism>
<name>A0A0G4K9C0_9SPIR</name>